<dbReference type="RefSeq" id="WP_058238447.1">
    <property type="nucleotide sequence ID" value="NZ_CYPW01000006.1"/>
</dbReference>
<name>A0A0P1F6F5_9RHOB</name>
<keyword evidence="2" id="KW-1185">Reference proteome</keyword>
<evidence type="ECO:0008006" key="3">
    <source>
        <dbReference type="Google" id="ProtNLM"/>
    </source>
</evidence>
<dbReference type="SUPFAM" id="SSF54427">
    <property type="entry name" value="NTF2-like"/>
    <property type="match status" value="1"/>
</dbReference>
<accession>A0A0P1F6F5</accession>
<gene>
    <name evidence="1" type="ORF">SHM7688_00512</name>
</gene>
<dbReference type="STRING" id="321267.SHM7688_00512"/>
<dbReference type="OrthoDB" id="7658823at2"/>
<sequence>MLSSMTAFFAAWSETDAAKRADALESTMAETFSYCDPNAAESIGDLETLNSYIGLFIQYAPGATAAVVNCSATQGHHRVTVAFRMADGSEKLGQYFVELDAEGRVTRMVGFAGLGEPE</sequence>
<proteinExistence type="predicted"/>
<dbReference type="AlphaFoldDB" id="A0A0P1F6F5"/>
<organism evidence="1 2">
    <name type="scientific">Shimia marina</name>
    <dbReference type="NCBI Taxonomy" id="321267"/>
    <lineage>
        <taxon>Bacteria</taxon>
        <taxon>Pseudomonadati</taxon>
        <taxon>Pseudomonadota</taxon>
        <taxon>Alphaproteobacteria</taxon>
        <taxon>Rhodobacterales</taxon>
        <taxon>Roseobacteraceae</taxon>
    </lineage>
</organism>
<dbReference type="EMBL" id="CYPW01000006">
    <property type="protein sequence ID" value="CUH51079.1"/>
    <property type="molecule type" value="Genomic_DNA"/>
</dbReference>
<protein>
    <recommendedName>
        <fullName evidence="3">SnoaL-like domain protein</fullName>
    </recommendedName>
</protein>
<dbReference type="Gene3D" id="3.10.450.50">
    <property type="match status" value="1"/>
</dbReference>
<dbReference type="InterPro" id="IPR032710">
    <property type="entry name" value="NTF2-like_dom_sf"/>
</dbReference>
<reference evidence="1 2" key="1">
    <citation type="submission" date="2015-09" db="EMBL/GenBank/DDBJ databases">
        <authorList>
            <consortium name="Swine Surveillance"/>
        </authorList>
    </citation>
    <scope>NUCLEOTIDE SEQUENCE [LARGE SCALE GENOMIC DNA]</scope>
    <source>
        <strain evidence="1 2">CECT 7688</strain>
    </source>
</reference>
<evidence type="ECO:0000313" key="2">
    <source>
        <dbReference type="Proteomes" id="UP000054823"/>
    </source>
</evidence>
<evidence type="ECO:0000313" key="1">
    <source>
        <dbReference type="EMBL" id="CUH51079.1"/>
    </source>
</evidence>
<dbReference type="Proteomes" id="UP000054823">
    <property type="component" value="Unassembled WGS sequence"/>
</dbReference>